<dbReference type="InParanoid" id="F2UIY2"/>
<dbReference type="SUPFAM" id="SSF52833">
    <property type="entry name" value="Thioredoxin-like"/>
    <property type="match status" value="1"/>
</dbReference>
<comment type="catalytic activity">
    <reaction evidence="6">
        <text>L-dehydroascorbate + 2 glutathione = glutathione disulfide + L-ascorbate</text>
        <dbReference type="Rhea" id="RHEA:24424"/>
        <dbReference type="ChEBI" id="CHEBI:38290"/>
        <dbReference type="ChEBI" id="CHEBI:57925"/>
        <dbReference type="ChEBI" id="CHEBI:58297"/>
        <dbReference type="ChEBI" id="CHEBI:58539"/>
        <dbReference type="EC" id="1.8.5.1"/>
    </reaction>
</comment>
<dbReference type="PANTHER" id="PTHR44420:SF2">
    <property type="entry name" value="GLUTATHIONE S-TRANSFERASE DHAR2-RELATED"/>
    <property type="match status" value="1"/>
</dbReference>
<dbReference type="OMA" id="LCPPKYA"/>
<accession>F2UIY2</accession>
<dbReference type="GeneID" id="16071335"/>
<evidence type="ECO:0000256" key="4">
    <source>
        <dbReference type="ARBA" id="ARBA00023002"/>
    </source>
</evidence>
<dbReference type="GO" id="GO:0033355">
    <property type="term" value="P:ascorbate glutathione cycle"/>
    <property type="evidence" value="ECO:0007669"/>
    <property type="project" value="InterPro"/>
</dbReference>
<feature type="domain" description="GST C-terminal" evidence="8">
    <location>
        <begin position="87"/>
        <end position="218"/>
    </location>
</feature>
<dbReference type="GO" id="GO:0016740">
    <property type="term" value="F:transferase activity"/>
    <property type="evidence" value="ECO:0007669"/>
    <property type="project" value="UniProtKB-KW"/>
</dbReference>
<dbReference type="KEGG" id="sre:PTSG_07271"/>
<dbReference type="FunCoup" id="F2UIY2">
    <property type="interactions" value="1410"/>
</dbReference>
<dbReference type="Pfam" id="PF13409">
    <property type="entry name" value="GST_N_2"/>
    <property type="match status" value="1"/>
</dbReference>
<dbReference type="InterPro" id="IPR004046">
    <property type="entry name" value="GST_C"/>
</dbReference>
<keyword evidence="3" id="KW-0808">Transferase</keyword>
<dbReference type="InterPro" id="IPR004045">
    <property type="entry name" value="Glutathione_S-Trfase_N"/>
</dbReference>
<dbReference type="EC" id="1.8.5.1" evidence="1"/>
<proteinExistence type="inferred from homology"/>
<evidence type="ECO:0000313" key="9">
    <source>
        <dbReference type="EMBL" id="EGD76930.1"/>
    </source>
</evidence>
<dbReference type="STRING" id="946362.F2UIY2"/>
<organism evidence="10">
    <name type="scientific">Salpingoeca rosetta (strain ATCC 50818 / BSB-021)</name>
    <dbReference type="NCBI Taxonomy" id="946362"/>
    <lineage>
        <taxon>Eukaryota</taxon>
        <taxon>Choanoflagellata</taxon>
        <taxon>Craspedida</taxon>
        <taxon>Salpingoecidae</taxon>
        <taxon>Salpingoeca</taxon>
    </lineage>
</organism>
<dbReference type="RefSeq" id="XP_004990770.1">
    <property type="nucleotide sequence ID" value="XM_004990713.1"/>
</dbReference>
<dbReference type="EMBL" id="GL832976">
    <property type="protein sequence ID" value="EGD76930.1"/>
    <property type="molecule type" value="Genomic_DNA"/>
</dbReference>
<dbReference type="Proteomes" id="UP000007799">
    <property type="component" value="Unassembled WGS sequence"/>
</dbReference>
<keyword evidence="10" id="KW-1185">Reference proteome</keyword>
<dbReference type="InterPro" id="IPR040079">
    <property type="entry name" value="Glutathione_S-Trfase"/>
</dbReference>
<dbReference type="Gene3D" id="1.20.1050.10">
    <property type="match status" value="1"/>
</dbReference>
<evidence type="ECO:0000256" key="1">
    <source>
        <dbReference type="ARBA" id="ARBA00012436"/>
    </source>
</evidence>
<reference evidence="9" key="1">
    <citation type="submission" date="2009-08" db="EMBL/GenBank/DDBJ databases">
        <title>Annotation of Salpingoeca rosetta.</title>
        <authorList>
            <consortium name="The Broad Institute Genome Sequencing Platform"/>
            <person name="Russ C."/>
            <person name="Cuomo C."/>
            <person name="Burger G."/>
            <person name="Gray M.W."/>
            <person name="Holland P.W.H."/>
            <person name="King N."/>
            <person name="Lang F.B.F."/>
            <person name="Roger A.J."/>
            <person name="Ruiz-Trillo I."/>
            <person name="Young S.K."/>
            <person name="Zeng Q."/>
            <person name="Gargeya S."/>
            <person name="Alvarado L."/>
            <person name="Berlin A."/>
            <person name="Chapman S.B."/>
            <person name="Chen Z."/>
            <person name="Freedman E."/>
            <person name="Gellesch M."/>
            <person name="Goldberg J."/>
            <person name="Griggs A."/>
            <person name="Gujja S."/>
            <person name="Heilman E."/>
            <person name="Heiman D."/>
            <person name="Howarth C."/>
            <person name="Mehta T."/>
            <person name="Neiman D."/>
            <person name="Pearson M."/>
            <person name="Roberts A."/>
            <person name="Saif S."/>
            <person name="Shea T."/>
            <person name="Shenoy N."/>
            <person name="Sisk P."/>
            <person name="Stolte C."/>
            <person name="Sykes S."/>
            <person name="White J."/>
            <person name="Yandava C."/>
            <person name="Haas B."/>
            <person name="Nusbaum C."/>
            <person name="Birren B."/>
        </authorList>
    </citation>
    <scope>NUCLEOTIDE SEQUENCE [LARGE SCALE GENOMIC DNA]</scope>
    <source>
        <strain evidence="9">ATCC 50818</strain>
    </source>
</reference>
<dbReference type="GO" id="GO:0045174">
    <property type="term" value="F:glutathione dehydrogenase (ascorbate) activity"/>
    <property type="evidence" value="ECO:0007669"/>
    <property type="project" value="UniProtKB-EC"/>
</dbReference>
<sequence>MPHDITVYVKAAEDGHSRGDCPFCQKVCMWLQLKGIEHTETFINMKDKPDWFMDMAPAGLVPVVKVDDKVVADSEAIIDYLEKHTPAEPDLTCTDVSMDVCKDIMSVFKEYYFNEEANKESKKKVAFDRVMVELHEYLDSIQHPWLSADHPTRADCALIPKLYHALTVLENAKKYKIPPDAPEAQAYVTRAFKLPEFKGTAYPKEVILHSWAQKHKQQTHNHHHDGHHKH</sequence>
<keyword evidence="4" id="KW-0560">Oxidoreductase</keyword>
<gene>
    <name evidence="9" type="ORF">PTSG_07271</name>
</gene>
<protein>
    <recommendedName>
        <fullName evidence="1">glutathione dehydrogenase (ascorbate)</fullName>
        <ecNumber evidence="1">1.8.5.1</ecNumber>
    </recommendedName>
</protein>
<dbReference type="SFLD" id="SFLDS00019">
    <property type="entry name" value="Glutathione_Transferase_(cytos"/>
    <property type="match status" value="1"/>
</dbReference>
<dbReference type="Gene3D" id="3.40.30.10">
    <property type="entry name" value="Glutaredoxin"/>
    <property type="match status" value="1"/>
</dbReference>
<evidence type="ECO:0000256" key="2">
    <source>
        <dbReference type="ARBA" id="ARBA00022575"/>
    </source>
</evidence>
<feature type="domain" description="GST N-terminal" evidence="7">
    <location>
        <begin position="11"/>
        <end position="89"/>
    </location>
</feature>
<dbReference type="eggNOG" id="KOG1422">
    <property type="taxonomic scope" value="Eukaryota"/>
</dbReference>
<dbReference type="InterPro" id="IPR036282">
    <property type="entry name" value="Glutathione-S-Trfase_C_sf"/>
</dbReference>
<evidence type="ECO:0000259" key="8">
    <source>
        <dbReference type="PROSITE" id="PS50405"/>
    </source>
</evidence>
<evidence type="ECO:0000256" key="6">
    <source>
        <dbReference type="ARBA" id="ARBA00049544"/>
    </source>
</evidence>
<dbReference type="SUPFAM" id="SSF47616">
    <property type="entry name" value="GST C-terminal domain-like"/>
    <property type="match status" value="1"/>
</dbReference>
<dbReference type="PROSITE" id="PS50405">
    <property type="entry name" value="GST_CTER"/>
    <property type="match status" value="1"/>
</dbReference>
<dbReference type="InterPro" id="IPR044627">
    <property type="entry name" value="DHAR1/2/3/4"/>
</dbReference>
<name>F2UIY2_SALR5</name>
<evidence type="ECO:0000313" key="10">
    <source>
        <dbReference type="Proteomes" id="UP000007799"/>
    </source>
</evidence>
<dbReference type="InterPro" id="IPR036249">
    <property type="entry name" value="Thioredoxin-like_sf"/>
</dbReference>
<dbReference type="OrthoDB" id="1935530at2759"/>
<evidence type="ECO:0000256" key="3">
    <source>
        <dbReference type="ARBA" id="ARBA00022679"/>
    </source>
</evidence>
<keyword evidence="2" id="KW-0216">Detoxification</keyword>
<dbReference type="Pfam" id="PF00043">
    <property type="entry name" value="GST_C"/>
    <property type="match status" value="1"/>
</dbReference>
<evidence type="ECO:0000259" key="7">
    <source>
        <dbReference type="PROSITE" id="PS50404"/>
    </source>
</evidence>
<dbReference type="PROSITE" id="PS50404">
    <property type="entry name" value="GST_NTER"/>
    <property type="match status" value="1"/>
</dbReference>
<dbReference type="InterPro" id="IPR010987">
    <property type="entry name" value="Glutathione-S-Trfase_C-like"/>
</dbReference>
<dbReference type="AlphaFoldDB" id="F2UIY2"/>
<comment type="similarity">
    <text evidence="5">Belongs to the GST superfamily. DHAR family.</text>
</comment>
<evidence type="ECO:0000256" key="5">
    <source>
        <dbReference type="ARBA" id="ARBA00024194"/>
    </source>
</evidence>
<dbReference type="PANTHER" id="PTHR44420">
    <property type="entry name" value="GLUTATHIONE S-TRANSFERASE DHAR2-RELATED"/>
    <property type="match status" value="1"/>
</dbReference>